<dbReference type="Proteomes" id="UP001281447">
    <property type="component" value="Unassembled WGS sequence"/>
</dbReference>
<reference evidence="3 4" key="1">
    <citation type="submission" date="2023-10" db="EMBL/GenBank/DDBJ databases">
        <title>Virgibacillus halophilus 5B73C genome.</title>
        <authorList>
            <person name="Miliotis G."/>
            <person name="Sengupta P."/>
            <person name="Hameed A."/>
            <person name="Chuvochina M."/>
            <person name="Mcdonagh F."/>
            <person name="Simpson A.C."/>
            <person name="Singh N.K."/>
            <person name="Rekha P.D."/>
            <person name="Raman K."/>
            <person name="Hugenholtz P."/>
            <person name="Venkateswaran K."/>
        </authorList>
    </citation>
    <scope>NUCLEOTIDE SEQUENCE [LARGE SCALE GENOMIC DNA]</scope>
    <source>
        <strain evidence="3 4">5B73C</strain>
    </source>
</reference>
<evidence type="ECO:0000313" key="3">
    <source>
        <dbReference type="EMBL" id="MDY0393708.1"/>
    </source>
</evidence>
<evidence type="ECO:0000313" key="4">
    <source>
        <dbReference type="Proteomes" id="UP001281447"/>
    </source>
</evidence>
<accession>A0ABU5C335</accession>
<feature type="region of interest" description="Disordered" evidence="1">
    <location>
        <begin position="168"/>
        <end position="198"/>
    </location>
</feature>
<sequence length="198" mass="22194">MQNNRKKSYRTKHRKLIVAWKIFAICYTFLFTASYLSSNTSAYFNTQTVASSTIAAGVWDKEVEKASLSFKNASNQNSKTCPGMIHVSLENTGDKNMQKAGTYTIYYAEKDDPKNGKELKKAPIRVLTPGDTMELDYEATKPGTYIFKAAQSDEDSIWSKQFKLTCSNETNEKAGKAGSSKPESGENKKDKQHAQKKQ</sequence>
<dbReference type="EMBL" id="JAWDIP010000003">
    <property type="protein sequence ID" value="MDY0393708.1"/>
    <property type="molecule type" value="Genomic_DNA"/>
</dbReference>
<evidence type="ECO:0000256" key="2">
    <source>
        <dbReference type="SAM" id="Phobius"/>
    </source>
</evidence>
<keyword evidence="4" id="KW-1185">Reference proteome</keyword>
<proteinExistence type="predicted"/>
<keyword evidence="2" id="KW-0812">Transmembrane</keyword>
<evidence type="ECO:0000256" key="1">
    <source>
        <dbReference type="SAM" id="MobiDB-lite"/>
    </source>
</evidence>
<organism evidence="3 4">
    <name type="scientific">Tigheibacillus halophilus</name>
    <dbReference type="NCBI Taxonomy" id="361280"/>
    <lineage>
        <taxon>Bacteria</taxon>
        <taxon>Bacillati</taxon>
        <taxon>Bacillota</taxon>
        <taxon>Bacilli</taxon>
        <taxon>Bacillales</taxon>
        <taxon>Bacillaceae</taxon>
        <taxon>Tigheibacillus</taxon>
    </lineage>
</organism>
<dbReference type="NCBIfam" id="TIGR04087">
    <property type="entry name" value="YqxM_for_SipW"/>
    <property type="match status" value="1"/>
</dbReference>
<feature type="compositionally biased region" description="Basic and acidic residues" evidence="1">
    <location>
        <begin position="183"/>
        <end position="198"/>
    </location>
</feature>
<name>A0ABU5C335_9BACI</name>
<keyword evidence="2" id="KW-0472">Membrane</keyword>
<protein>
    <submittedName>
        <fullName evidence="3">Amyloid fiber anchoring/assembly protein TapA</fullName>
    </submittedName>
</protein>
<keyword evidence="2" id="KW-1133">Transmembrane helix</keyword>
<comment type="caution">
    <text evidence="3">The sequence shown here is derived from an EMBL/GenBank/DDBJ whole genome shotgun (WGS) entry which is preliminary data.</text>
</comment>
<dbReference type="InterPro" id="IPR023848">
    <property type="entry name" value="TasA"/>
</dbReference>
<feature type="transmembrane region" description="Helical" evidence="2">
    <location>
        <begin position="16"/>
        <end position="36"/>
    </location>
</feature>
<gene>
    <name evidence="3" type="primary">tapA</name>
    <name evidence="3" type="ORF">RWE15_03690</name>
</gene>